<reference evidence="2" key="2">
    <citation type="journal article" date="2015" name="Data Brief">
        <title>Shoot transcriptome of the giant reed, Arundo donax.</title>
        <authorList>
            <person name="Barrero R.A."/>
            <person name="Guerrero F.D."/>
            <person name="Moolhuijzen P."/>
            <person name="Goolsby J.A."/>
            <person name="Tidwell J."/>
            <person name="Bellgard S.E."/>
            <person name="Bellgard M.I."/>
        </authorList>
    </citation>
    <scope>NUCLEOTIDE SEQUENCE</scope>
    <source>
        <tissue evidence="2">Shoot tissue taken approximately 20 cm above the soil surface</tissue>
    </source>
</reference>
<dbReference type="AlphaFoldDB" id="A0A0A8Z7U2"/>
<proteinExistence type="predicted"/>
<dbReference type="EMBL" id="GBRH01264167">
    <property type="protein sequence ID" value="JAD33728.1"/>
    <property type="molecule type" value="Transcribed_RNA"/>
</dbReference>
<sequence>MWALADPAWAADWNQERSVPLADVWADQSYLDTMLPQSIPALPLLHPTDPDKVYFFLSSFIFAVDLRLKKVVEFNDFAMPDPPSHRNRSSHFVHAWQYDPSSRPDFLPRCFKQDKFSVGPEHKKYIKKYIKRLTAAQSRMPPATHVTPVTHDNGKPSKRFRDHDNMEMEEQKATRMKFEAILSKAVESRKKSLPA</sequence>
<protein>
    <submittedName>
        <fullName evidence="2">Uncharacterized protein</fullName>
    </submittedName>
</protein>
<feature type="region of interest" description="Disordered" evidence="1">
    <location>
        <begin position="140"/>
        <end position="161"/>
    </location>
</feature>
<name>A0A0A8Z7U2_ARUDO</name>
<dbReference type="PANTHER" id="PTHR33086">
    <property type="entry name" value="OS05G0468200 PROTEIN-RELATED"/>
    <property type="match status" value="1"/>
</dbReference>
<reference evidence="2" key="1">
    <citation type="submission" date="2014-09" db="EMBL/GenBank/DDBJ databases">
        <authorList>
            <person name="Magalhaes I.L.F."/>
            <person name="Oliveira U."/>
            <person name="Santos F.R."/>
            <person name="Vidigal T.H.D.A."/>
            <person name="Brescovit A.D."/>
            <person name="Santos A.J."/>
        </authorList>
    </citation>
    <scope>NUCLEOTIDE SEQUENCE</scope>
    <source>
        <tissue evidence="2">Shoot tissue taken approximately 20 cm above the soil surface</tissue>
    </source>
</reference>
<evidence type="ECO:0000313" key="2">
    <source>
        <dbReference type="EMBL" id="JAD33728.1"/>
    </source>
</evidence>
<organism evidence="2">
    <name type="scientific">Arundo donax</name>
    <name type="common">Giant reed</name>
    <name type="synonym">Donax arundinaceus</name>
    <dbReference type="NCBI Taxonomy" id="35708"/>
    <lineage>
        <taxon>Eukaryota</taxon>
        <taxon>Viridiplantae</taxon>
        <taxon>Streptophyta</taxon>
        <taxon>Embryophyta</taxon>
        <taxon>Tracheophyta</taxon>
        <taxon>Spermatophyta</taxon>
        <taxon>Magnoliopsida</taxon>
        <taxon>Liliopsida</taxon>
        <taxon>Poales</taxon>
        <taxon>Poaceae</taxon>
        <taxon>PACMAD clade</taxon>
        <taxon>Arundinoideae</taxon>
        <taxon>Arundineae</taxon>
        <taxon>Arundo</taxon>
    </lineage>
</organism>
<feature type="compositionally biased region" description="Basic and acidic residues" evidence="1">
    <location>
        <begin position="152"/>
        <end position="161"/>
    </location>
</feature>
<accession>A0A0A8Z7U2</accession>
<dbReference type="PANTHER" id="PTHR33086:SF46">
    <property type="entry name" value="EXPRESSED PROTEIN"/>
    <property type="match status" value="1"/>
</dbReference>
<evidence type="ECO:0000256" key="1">
    <source>
        <dbReference type="SAM" id="MobiDB-lite"/>
    </source>
</evidence>